<protein>
    <submittedName>
        <fullName evidence="2">Uncharacterized protein</fullName>
    </submittedName>
</protein>
<organism evidence="2">
    <name type="scientific">Setaria italica</name>
    <name type="common">Foxtail millet</name>
    <name type="synonym">Panicum italicum</name>
    <dbReference type="NCBI Taxonomy" id="4555"/>
    <lineage>
        <taxon>Eukaryota</taxon>
        <taxon>Viridiplantae</taxon>
        <taxon>Streptophyta</taxon>
        <taxon>Embryophyta</taxon>
        <taxon>Tracheophyta</taxon>
        <taxon>Spermatophyta</taxon>
        <taxon>Magnoliopsida</taxon>
        <taxon>Liliopsida</taxon>
        <taxon>Poales</taxon>
        <taxon>Poaceae</taxon>
        <taxon>PACMAD clade</taxon>
        <taxon>Panicoideae</taxon>
        <taxon>Panicodae</taxon>
        <taxon>Paniceae</taxon>
        <taxon>Cenchrinae</taxon>
        <taxon>Setaria</taxon>
    </lineage>
</organism>
<dbReference type="AlphaFoldDB" id="A0A368PKU1"/>
<name>A0A368PKU1_SETIT</name>
<accession>A0A368PKU1</accession>
<reference evidence="2" key="2">
    <citation type="submission" date="2015-07" db="EMBL/GenBank/DDBJ databases">
        <authorList>
            <person name="Noorani M."/>
        </authorList>
    </citation>
    <scope>NUCLEOTIDE SEQUENCE</scope>
    <source>
        <strain evidence="2">Yugu1</strain>
    </source>
</reference>
<reference evidence="2" key="1">
    <citation type="journal article" date="2012" name="Nat. Biotechnol.">
        <title>Reference genome sequence of the model plant Setaria.</title>
        <authorList>
            <person name="Bennetzen J.L."/>
            <person name="Schmutz J."/>
            <person name="Wang H."/>
            <person name="Percifield R."/>
            <person name="Hawkins J."/>
            <person name="Pontaroli A.C."/>
            <person name="Estep M."/>
            <person name="Feng L."/>
            <person name="Vaughn J.N."/>
            <person name="Grimwood J."/>
            <person name="Jenkins J."/>
            <person name="Barry K."/>
            <person name="Lindquist E."/>
            <person name="Hellsten U."/>
            <person name="Deshpande S."/>
            <person name="Wang X."/>
            <person name="Wu X."/>
            <person name="Mitros T."/>
            <person name="Triplett J."/>
            <person name="Yang X."/>
            <person name="Ye C.Y."/>
            <person name="Mauro-Herrera M."/>
            <person name="Wang L."/>
            <person name="Li P."/>
            <person name="Sharma M."/>
            <person name="Sharma R."/>
            <person name="Ronald P.C."/>
            <person name="Panaud O."/>
            <person name="Kellogg E.A."/>
            <person name="Brutnell T.P."/>
            <person name="Doust A.N."/>
            <person name="Tuskan G.A."/>
            <person name="Rokhsar D."/>
            <person name="Devos K.M."/>
        </authorList>
    </citation>
    <scope>NUCLEOTIDE SEQUENCE [LARGE SCALE GENOMIC DNA]</scope>
    <source>
        <strain evidence="2">Yugu1</strain>
    </source>
</reference>
<sequence>MPEFLRCPKQDRSSPHPPAHPEDPRKRKPEANPTKYQASKQAAEHDRKDVAFPEQIRTTQTLVNGGKTGRSPTPRGRRTRPSLAVAATPLGQVHWCRLISGLMH</sequence>
<evidence type="ECO:0000313" key="2">
    <source>
        <dbReference type="EMBL" id="RCV06223.1"/>
    </source>
</evidence>
<feature type="compositionally biased region" description="Basic and acidic residues" evidence="1">
    <location>
        <begin position="1"/>
        <end position="25"/>
    </location>
</feature>
<feature type="region of interest" description="Disordered" evidence="1">
    <location>
        <begin position="1"/>
        <end position="81"/>
    </location>
</feature>
<feature type="compositionally biased region" description="Basic and acidic residues" evidence="1">
    <location>
        <begin position="42"/>
        <end position="51"/>
    </location>
</feature>
<dbReference type="EMBL" id="CM003528">
    <property type="protein sequence ID" value="RCV06223.1"/>
    <property type="molecule type" value="Genomic_DNA"/>
</dbReference>
<gene>
    <name evidence="2" type="ORF">SETIT_1G146300v2</name>
</gene>
<proteinExistence type="predicted"/>
<evidence type="ECO:0000256" key="1">
    <source>
        <dbReference type="SAM" id="MobiDB-lite"/>
    </source>
</evidence>